<accession>W4JP59</accession>
<dbReference type="RefSeq" id="XP_009552744.1">
    <property type="nucleotide sequence ID" value="XM_009554449.1"/>
</dbReference>
<evidence type="ECO:0000313" key="2">
    <source>
        <dbReference type="EMBL" id="ETW75313.1"/>
    </source>
</evidence>
<dbReference type="EMBL" id="KI925466">
    <property type="protein sequence ID" value="ETW75313.1"/>
    <property type="molecule type" value="Genomic_DNA"/>
</dbReference>
<evidence type="ECO:0000313" key="3">
    <source>
        <dbReference type="Proteomes" id="UP000030671"/>
    </source>
</evidence>
<organism evidence="2 3">
    <name type="scientific">Heterobasidion irregulare (strain TC 32-1)</name>
    <dbReference type="NCBI Taxonomy" id="747525"/>
    <lineage>
        <taxon>Eukaryota</taxon>
        <taxon>Fungi</taxon>
        <taxon>Dikarya</taxon>
        <taxon>Basidiomycota</taxon>
        <taxon>Agaricomycotina</taxon>
        <taxon>Agaricomycetes</taxon>
        <taxon>Russulales</taxon>
        <taxon>Bondarzewiaceae</taxon>
        <taxon>Heterobasidion</taxon>
        <taxon>Heterobasidion annosum species complex</taxon>
    </lineage>
</organism>
<sequence length="196" mass="20334">MFILAKLVTFAALTFSAVTVVSAVPYPAAAVNAKRDTNVLTILADLSLKLKEPAVLLSSIDASNATASVLSPIVATITSDVHIAIVQLKLLPDQSKIVTSVAVAAHLNLVFRTVLAPAGNILKISSVDKVNVTAALSPLGDILNTLLEYVLDLVAELLTDVQSILNNLLGGLVGAILDLKLAPLIKSLKLKVAVSA</sequence>
<keyword evidence="3" id="KW-1185">Reference proteome</keyword>
<dbReference type="GeneID" id="20675462"/>
<keyword evidence="1" id="KW-0732">Signal</keyword>
<protein>
    <submittedName>
        <fullName evidence="2">Uncharacterized protein</fullName>
    </submittedName>
</protein>
<proteinExistence type="predicted"/>
<dbReference type="KEGG" id="hir:HETIRDRAFT_442525"/>
<feature type="chain" id="PRO_5004844916" evidence="1">
    <location>
        <begin position="24"/>
        <end position="196"/>
    </location>
</feature>
<reference evidence="2 3" key="1">
    <citation type="journal article" date="2012" name="New Phytol.">
        <title>Insight into trade-off between wood decay and parasitism from the genome of a fungal forest pathogen.</title>
        <authorList>
            <person name="Olson A."/>
            <person name="Aerts A."/>
            <person name="Asiegbu F."/>
            <person name="Belbahri L."/>
            <person name="Bouzid O."/>
            <person name="Broberg A."/>
            <person name="Canback B."/>
            <person name="Coutinho P.M."/>
            <person name="Cullen D."/>
            <person name="Dalman K."/>
            <person name="Deflorio G."/>
            <person name="van Diepen L.T."/>
            <person name="Dunand C."/>
            <person name="Duplessis S."/>
            <person name="Durling M."/>
            <person name="Gonthier P."/>
            <person name="Grimwood J."/>
            <person name="Fossdal C.G."/>
            <person name="Hansson D."/>
            <person name="Henrissat B."/>
            <person name="Hietala A."/>
            <person name="Himmelstrand K."/>
            <person name="Hoffmeister D."/>
            <person name="Hogberg N."/>
            <person name="James T.Y."/>
            <person name="Karlsson M."/>
            <person name="Kohler A."/>
            <person name="Kues U."/>
            <person name="Lee Y.H."/>
            <person name="Lin Y.C."/>
            <person name="Lind M."/>
            <person name="Lindquist E."/>
            <person name="Lombard V."/>
            <person name="Lucas S."/>
            <person name="Lunden K."/>
            <person name="Morin E."/>
            <person name="Murat C."/>
            <person name="Park J."/>
            <person name="Raffaello T."/>
            <person name="Rouze P."/>
            <person name="Salamov A."/>
            <person name="Schmutz J."/>
            <person name="Solheim H."/>
            <person name="Stahlberg J."/>
            <person name="Velez H."/>
            <person name="de Vries R.P."/>
            <person name="Wiebenga A."/>
            <person name="Woodward S."/>
            <person name="Yakovlev I."/>
            <person name="Garbelotto M."/>
            <person name="Martin F."/>
            <person name="Grigoriev I.V."/>
            <person name="Stenlid J."/>
        </authorList>
    </citation>
    <scope>NUCLEOTIDE SEQUENCE [LARGE SCALE GENOMIC DNA]</scope>
    <source>
        <strain evidence="2 3">TC 32-1</strain>
    </source>
</reference>
<dbReference type="AlphaFoldDB" id="W4JP59"/>
<gene>
    <name evidence="2" type="ORF">HETIRDRAFT_442525</name>
</gene>
<name>W4JP59_HETIT</name>
<dbReference type="Proteomes" id="UP000030671">
    <property type="component" value="Unassembled WGS sequence"/>
</dbReference>
<evidence type="ECO:0000256" key="1">
    <source>
        <dbReference type="SAM" id="SignalP"/>
    </source>
</evidence>
<dbReference type="HOGENOM" id="CLU_120096_0_0_1"/>
<dbReference type="OrthoDB" id="3265564at2759"/>
<dbReference type="InParanoid" id="W4JP59"/>
<feature type="signal peptide" evidence="1">
    <location>
        <begin position="1"/>
        <end position="23"/>
    </location>
</feature>